<proteinExistence type="predicted"/>
<feature type="compositionally biased region" description="Basic and acidic residues" evidence="1">
    <location>
        <begin position="14"/>
        <end position="48"/>
    </location>
</feature>
<evidence type="ECO:0000313" key="2">
    <source>
        <dbReference type="EMBL" id="KAL2053716.1"/>
    </source>
</evidence>
<feature type="region of interest" description="Disordered" evidence="1">
    <location>
        <begin position="1"/>
        <end position="120"/>
    </location>
</feature>
<keyword evidence="3" id="KW-1185">Reference proteome</keyword>
<name>A0ABR4BA13_9LECA</name>
<evidence type="ECO:0000256" key="1">
    <source>
        <dbReference type="SAM" id="MobiDB-lite"/>
    </source>
</evidence>
<dbReference type="EMBL" id="JBHFEH010000019">
    <property type="protein sequence ID" value="KAL2053716.1"/>
    <property type="molecule type" value="Genomic_DNA"/>
</dbReference>
<feature type="compositionally biased region" description="Acidic residues" evidence="1">
    <location>
        <begin position="57"/>
        <end position="70"/>
    </location>
</feature>
<comment type="caution">
    <text evidence="2">The sequence shown here is derived from an EMBL/GenBank/DDBJ whole genome shotgun (WGS) entry which is preliminary data.</text>
</comment>
<accession>A0ABR4BA13</accession>
<feature type="compositionally biased region" description="Polar residues" evidence="1">
    <location>
        <begin position="88"/>
        <end position="99"/>
    </location>
</feature>
<protein>
    <submittedName>
        <fullName evidence="2">Uncharacterized protein</fullName>
    </submittedName>
</protein>
<feature type="compositionally biased region" description="Polar residues" evidence="1">
    <location>
        <begin position="109"/>
        <end position="120"/>
    </location>
</feature>
<gene>
    <name evidence="2" type="ORF">ABVK25_006020</name>
</gene>
<evidence type="ECO:0000313" key="3">
    <source>
        <dbReference type="Proteomes" id="UP001590951"/>
    </source>
</evidence>
<sequence length="120" mass="12908">MALLNSAWGTPPESTKDGNPKVHGHGEDKSLKHGDAGKTKKARFDEWARSVANPNATEDDEETPDEESGEEGIQGIAMNNGPEAQGHTMHSGSQINTPLSLLPPKDSNYPPTFESNCKQL</sequence>
<reference evidence="2 3" key="1">
    <citation type="submission" date="2024-09" db="EMBL/GenBank/DDBJ databases">
        <title>Rethinking Asexuality: The Enigmatic Case of Functional Sexual Genes in Lepraria (Stereocaulaceae).</title>
        <authorList>
            <person name="Doellman M."/>
            <person name="Sun Y."/>
            <person name="Barcenas-Pena A."/>
            <person name="Lumbsch H.T."/>
            <person name="Grewe F."/>
        </authorList>
    </citation>
    <scope>NUCLEOTIDE SEQUENCE [LARGE SCALE GENOMIC DNA]</scope>
    <source>
        <strain evidence="2 3">Grewe 0041</strain>
    </source>
</reference>
<dbReference type="Proteomes" id="UP001590951">
    <property type="component" value="Unassembled WGS sequence"/>
</dbReference>
<organism evidence="2 3">
    <name type="scientific">Lepraria finkii</name>
    <dbReference type="NCBI Taxonomy" id="1340010"/>
    <lineage>
        <taxon>Eukaryota</taxon>
        <taxon>Fungi</taxon>
        <taxon>Dikarya</taxon>
        <taxon>Ascomycota</taxon>
        <taxon>Pezizomycotina</taxon>
        <taxon>Lecanoromycetes</taxon>
        <taxon>OSLEUM clade</taxon>
        <taxon>Lecanoromycetidae</taxon>
        <taxon>Lecanorales</taxon>
        <taxon>Lecanorineae</taxon>
        <taxon>Stereocaulaceae</taxon>
        <taxon>Lepraria</taxon>
    </lineage>
</organism>